<dbReference type="GO" id="GO:0004526">
    <property type="term" value="F:ribonuclease P activity"/>
    <property type="evidence" value="ECO:0007669"/>
    <property type="project" value="UniProtKB-UniRule"/>
</dbReference>
<dbReference type="PROSITE" id="PS00648">
    <property type="entry name" value="RIBONUCLEASE_P"/>
    <property type="match status" value="1"/>
</dbReference>
<dbReference type="InterPro" id="IPR020568">
    <property type="entry name" value="Ribosomal_Su5_D2-typ_SF"/>
</dbReference>
<evidence type="ECO:0000256" key="8">
    <source>
        <dbReference type="NCBIfam" id="TIGR00188"/>
    </source>
</evidence>
<evidence type="ECO:0000313" key="9">
    <source>
        <dbReference type="EMBL" id="KOF03380.1"/>
    </source>
</evidence>
<comment type="function">
    <text evidence="1 7">RNaseP catalyzes the removal of the 5'-leader sequence from pre-tRNA to produce the mature 5'-terminus. It can also cleave other RNA substrates such as 4.5S RNA. The protein component plays an auxiliary but essential role in vivo by binding to the 5'-leader sequence and broadening the substrate specificity of the ribozyme.</text>
</comment>
<name>A0A0L8AMG7_9BACT</name>
<protein>
    <recommendedName>
        <fullName evidence="7 8">Ribonuclease P protein component</fullName>
        <shortName evidence="7">RNase P protein</shortName>
        <shortName evidence="7">RNaseP protein</shortName>
        <ecNumber evidence="7 8">3.1.26.5</ecNumber>
    </recommendedName>
    <alternativeName>
        <fullName evidence="7">Protein C5</fullName>
    </alternativeName>
</protein>
<keyword evidence="4 7" id="KW-0255">Endonuclease</keyword>
<dbReference type="SUPFAM" id="SSF54211">
    <property type="entry name" value="Ribosomal protein S5 domain 2-like"/>
    <property type="match status" value="1"/>
</dbReference>
<comment type="catalytic activity">
    <reaction evidence="7">
        <text>Endonucleolytic cleavage of RNA, removing 5'-extranucleotides from tRNA precursor.</text>
        <dbReference type="EC" id="3.1.26.5"/>
    </reaction>
</comment>
<reference evidence="10" key="1">
    <citation type="submission" date="2014-11" db="EMBL/GenBank/DDBJ databases">
        <title>Genome sequencing of Roseivirga sp. D-25.</title>
        <authorList>
            <person name="Selvaratnam C."/>
            <person name="Thevarajoo S."/>
            <person name="Goh K.M."/>
            <person name="Eee R."/>
            <person name="Chan K.-G."/>
            <person name="Chong C.S."/>
        </authorList>
    </citation>
    <scope>NUCLEOTIDE SEQUENCE [LARGE SCALE GENOMIC DNA]</scope>
    <source>
        <strain evidence="10">D-25</strain>
    </source>
</reference>
<organism evidence="9 10">
    <name type="scientific">Roseivirga seohaensis subsp. aquiponti</name>
    <dbReference type="NCBI Taxonomy" id="1566026"/>
    <lineage>
        <taxon>Bacteria</taxon>
        <taxon>Pseudomonadati</taxon>
        <taxon>Bacteroidota</taxon>
        <taxon>Cytophagia</taxon>
        <taxon>Cytophagales</taxon>
        <taxon>Roseivirgaceae</taxon>
        <taxon>Roseivirga</taxon>
    </lineage>
</organism>
<dbReference type="AlphaFoldDB" id="A0A0L8AMG7"/>
<comment type="similarity">
    <text evidence="7">Belongs to the RnpA family.</text>
</comment>
<dbReference type="GO" id="GO:0001682">
    <property type="term" value="P:tRNA 5'-leader removal"/>
    <property type="evidence" value="ECO:0007669"/>
    <property type="project" value="UniProtKB-UniRule"/>
</dbReference>
<dbReference type="InterPro" id="IPR014721">
    <property type="entry name" value="Ribsml_uS5_D2-typ_fold_subgr"/>
</dbReference>
<evidence type="ECO:0000256" key="7">
    <source>
        <dbReference type="HAMAP-Rule" id="MF_00227"/>
    </source>
</evidence>
<dbReference type="Pfam" id="PF00825">
    <property type="entry name" value="Ribonuclease_P"/>
    <property type="match status" value="1"/>
</dbReference>
<evidence type="ECO:0000256" key="2">
    <source>
        <dbReference type="ARBA" id="ARBA00022694"/>
    </source>
</evidence>
<dbReference type="Proteomes" id="UP000036908">
    <property type="component" value="Unassembled WGS sequence"/>
</dbReference>
<accession>A0A0L8AMG7</accession>
<evidence type="ECO:0000256" key="4">
    <source>
        <dbReference type="ARBA" id="ARBA00022759"/>
    </source>
</evidence>
<dbReference type="InterPro" id="IPR000100">
    <property type="entry name" value="RNase_P"/>
</dbReference>
<keyword evidence="6 7" id="KW-0694">RNA-binding</keyword>
<dbReference type="OrthoDB" id="1524972at2"/>
<evidence type="ECO:0000313" key="10">
    <source>
        <dbReference type="Proteomes" id="UP000036908"/>
    </source>
</evidence>
<comment type="subunit">
    <text evidence="7">Consists of a catalytic RNA component (M1 or rnpB) and a protein subunit.</text>
</comment>
<dbReference type="EMBL" id="JSVA01000007">
    <property type="protein sequence ID" value="KOF03380.1"/>
    <property type="molecule type" value="Genomic_DNA"/>
</dbReference>
<dbReference type="EC" id="3.1.26.5" evidence="7 8"/>
<dbReference type="GO" id="GO:0042781">
    <property type="term" value="F:3'-tRNA processing endoribonuclease activity"/>
    <property type="evidence" value="ECO:0007669"/>
    <property type="project" value="TreeGrafter"/>
</dbReference>
<gene>
    <name evidence="7" type="primary">rnpA</name>
    <name evidence="9" type="ORF">OB69_05615</name>
</gene>
<dbReference type="PANTHER" id="PTHR33992:SF1">
    <property type="entry name" value="RIBONUCLEASE P PROTEIN COMPONENT"/>
    <property type="match status" value="1"/>
</dbReference>
<keyword evidence="2 7" id="KW-0819">tRNA processing</keyword>
<proteinExistence type="inferred from homology"/>
<evidence type="ECO:0000256" key="3">
    <source>
        <dbReference type="ARBA" id="ARBA00022722"/>
    </source>
</evidence>
<dbReference type="PATRIC" id="fig|1566026.4.peg.2947"/>
<comment type="caution">
    <text evidence="9">The sequence shown here is derived from an EMBL/GenBank/DDBJ whole genome shotgun (WGS) entry which is preliminary data.</text>
</comment>
<keyword evidence="5 7" id="KW-0378">Hydrolase</keyword>
<dbReference type="GO" id="GO:0030677">
    <property type="term" value="C:ribonuclease P complex"/>
    <property type="evidence" value="ECO:0007669"/>
    <property type="project" value="TreeGrafter"/>
</dbReference>
<dbReference type="RefSeq" id="WP_053222729.1">
    <property type="nucleotide sequence ID" value="NZ_JSVA01000007.1"/>
</dbReference>
<sequence length="125" mass="14932">MTYNFPKEERLHSKKLIQELFEKGSSFYLYPFKVMYLPYSPEKPVNQFLVSVAKRRFKNAVDRNLIKRRVKEAYRLNKHLLFQAKDQPTPSLLIGLVYTGKEIHDSKMIDFRMKKLITQLAKIHI</sequence>
<dbReference type="Gene3D" id="3.30.230.10">
    <property type="match status" value="1"/>
</dbReference>
<evidence type="ECO:0000256" key="6">
    <source>
        <dbReference type="ARBA" id="ARBA00022884"/>
    </source>
</evidence>
<dbReference type="GO" id="GO:0000049">
    <property type="term" value="F:tRNA binding"/>
    <property type="evidence" value="ECO:0007669"/>
    <property type="project" value="UniProtKB-UniRule"/>
</dbReference>
<evidence type="ECO:0000256" key="1">
    <source>
        <dbReference type="ARBA" id="ARBA00002663"/>
    </source>
</evidence>
<dbReference type="HAMAP" id="MF_00227">
    <property type="entry name" value="RNase_P"/>
    <property type="match status" value="1"/>
</dbReference>
<dbReference type="InterPro" id="IPR020539">
    <property type="entry name" value="RNase_P_CS"/>
</dbReference>
<evidence type="ECO:0000256" key="5">
    <source>
        <dbReference type="ARBA" id="ARBA00022801"/>
    </source>
</evidence>
<dbReference type="NCBIfam" id="TIGR00188">
    <property type="entry name" value="rnpA"/>
    <property type="match status" value="1"/>
</dbReference>
<keyword evidence="3 7" id="KW-0540">Nuclease</keyword>
<dbReference type="PANTHER" id="PTHR33992">
    <property type="entry name" value="RIBONUCLEASE P PROTEIN COMPONENT"/>
    <property type="match status" value="1"/>
</dbReference>
<keyword evidence="10" id="KW-1185">Reference proteome</keyword>